<feature type="site" description="Deprotonates C-terminal active site Cys" evidence="5">
    <location>
        <position position="29"/>
    </location>
</feature>
<evidence type="ECO:0000256" key="3">
    <source>
        <dbReference type="ARBA" id="ARBA00023157"/>
    </source>
</evidence>
<dbReference type="InterPro" id="IPR005746">
    <property type="entry name" value="Thioredoxin"/>
</dbReference>
<dbReference type="InterPro" id="IPR017937">
    <property type="entry name" value="Thioredoxin_CS"/>
</dbReference>
<dbReference type="FunFam" id="3.40.30.10:FF:000001">
    <property type="entry name" value="Thioredoxin"/>
    <property type="match status" value="1"/>
</dbReference>
<evidence type="ECO:0000256" key="6">
    <source>
        <dbReference type="PIRSR" id="PIRSR000077-4"/>
    </source>
</evidence>
<dbReference type="PROSITE" id="PS51352">
    <property type="entry name" value="THIOREDOXIN_2"/>
    <property type="match status" value="1"/>
</dbReference>
<protein>
    <submittedName>
        <fullName evidence="8">Thioredoxin 1</fullName>
    </submittedName>
</protein>
<keyword evidence="1" id="KW-0813">Transport</keyword>
<dbReference type="SUPFAM" id="SSF52833">
    <property type="entry name" value="Thioredoxin-like"/>
    <property type="match status" value="1"/>
</dbReference>
<dbReference type="PIRSF" id="PIRSF000077">
    <property type="entry name" value="Thioredoxin"/>
    <property type="match status" value="1"/>
</dbReference>
<dbReference type="PANTHER" id="PTHR45663:SF11">
    <property type="entry name" value="GEO12009P1"/>
    <property type="match status" value="1"/>
</dbReference>
<evidence type="ECO:0000259" key="7">
    <source>
        <dbReference type="PROSITE" id="PS51352"/>
    </source>
</evidence>
<feature type="domain" description="Thioredoxin" evidence="7">
    <location>
        <begin position="1"/>
        <end position="111"/>
    </location>
</feature>
<dbReference type="PROSITE" id="PS00194">
    <property type="entry name" value="THIOREDOXIN_1"/>
    <property type="match status" value="1"/>
</dbReference>
<evidence type="ECO:0000256" key="1">
    <source>
        <dbReference type="ARBA" id="ARBA00022448"/>
    </source>
</evidence>
<feature type="disulfide bond" description="Redox-active" evidence="6">
    <location>
        <begin position="35"/>
        <end position="38"/>
    </location>
</feature>
<feature type="active site" description="Nucleophile" evidence="5">
    <location>
        <position position="35"/>
    </location>
</feature>
<keyword evidence="4 6" id="KW-0676">Redox-active center</keyword>
<comment type="caution">
    <text evidence="8">The sequence shown here is derived from an EMBL/GenBank/DDBJ whole genome shotgun (WGS) entry which is preliminary data.</text>
</comment>
<evidence type="ECO:0000313" key="9">
    <source>
        <dbReference type="Proteomes" id="UP000655759"/>
    </source>
</evidence>
<keyword evidence="2" id="KW-0249">Electron transport</keyword>
<reference evidence="8" key="1">
    <citation type="submission" date="2021-02" db="EMBL/GenBank/DDBJ databases">
        <authorList>
            <person name="Han P."/>
        </authorList>
    </citation>
    <scope>NUCLEOTIDE SEQUENCE</scope>
    <source>
        <strain evidence="8">Candidatus Nitrosotenuis uzonensis 5A</strain>
    </source>
</reference>
<dbReference type="CDD" id="cd02947">
    <property type="entry name" value="TRX_family"/>
    <property type="match status" value="1"/>
</dbReference>
<dbReference type="GO" id="GO:0015035">
    <property type="term" value="F:protein-disulfide reductase activity"/>
    <property type="evidence" value="ECO:0007669"/>
    <property type="project" value="InterPro"/>
</dbReference>
<name>A0A812F3S3_9ARCH</name>
<feature type="active site" description="Nucleophile" evidence="5">
    <location>
        <position position="38"/>
    </location>
</feature>
<dbReference type="NCBIfam" id="TIGR01068">
    <property type="entry name" value="thioredoxin"/>
    <property type="match status" value="1"/>
</dbReference>
<organism evidence="8 9">
    <name type="scientific">Candidatus Nitrosotenuis uzonensis</name>
    <dbReference type="NCBI Taxonomy" id="1407055"/>
    <lineage>
        <taxon>Archaea</taxon>
        <taxon>Nitrososphaerota</taxon>
        <taxon>Candidatus Nitrosotenuis</taxon>
    </lineage>
</organism>
<dbReference type="Gene3D" id="3.40.30.10">
    <property type="entry name" value="Glutaredoxin"/>
    <property type="match status" value="1"/>
</dbReference>
<dbReference type="Proteomes" id="UP000655759">
    <property type="component" value="Unassembled WGS sequence"/>
</dbReference>
<sequence length="113" mass="12513">MKHQSVVKEISSQEWEDEVVKMEGPVLVDFWAPWCGPCRMLSPIIDEIASEQKFDIKFVKVNVDQNTSVAAAYGIQSIPTLAILKKGKVIEVVIGAQSKGVLEKFIESAIAHD</sequence>
<evidence type="ECO:0000256" key="5">
    <source>
        <dbReference type="PIRSR" id="PIRSR000077-1"/>
    </source>
</evidence>
<feature type="site" description="Contributes to redox potential value" evidence="5">
    <location>
        <position position="37"/>
    </location>
</feature>
<accession>A0A812F3S3</accession>
<dbReference type="Pfam" id="PF00085">
    <property type="entry name" value="Thioredoxin"/>
    <property type="match status" value="1"/>
</dbReference>
<gene>
    <name evidence="8" type="primary">trxA</name>
    <name evidence="8" type="ORF">NUZ5A_51102</name>
</gene>
<dbReference type="RefSeq" id="WP_205100429.1">
    <property type="nucleotide sequence ID" value="NZ_CAJNAQ010000005.1"/>
</dbReference>
<dbReference type="InterPro" id="IPR036249">
    <property type="entry name" value="Thioredoxin-like_sf"/>
</dbReference>
<feature type="site" description="Contributes to redox potential value" evidence="5">
    <location>
        <position position="36"/>
    </location>
</feature>
<dbReference type="PANTHER" id="PTHR45663">
    <property type="entry name" value="GEO12009P1"/>
    <property type="match status" value="1"/>
</dbReference>
<keyword evidence="3 6" id="KW-1015">Disulfide bond</keyword>
<dbReference type="EMBL" id="CAJNAQ010000005">
    <property type="protein sequence ID" value="CAE6501024.1"/>
    <property type="molecule type" value="Genomic_DNA"/>
</dbReference>
<evidence type="ECO:0000313" key="8">
    <source>
        <dbReference type="EMBL" id="CAE6501024.1"/>
    </source>
</evidence>
<evidence type="ECO:0000256" key="4">
    <source>
        <dbReference type="ARBA" id="ARBA00023284"/>
    </source>
</evidence>
<evidence type="ECO:0000256" key="2">
    <source>
        <dbReference type="ARBA" id="ARBA00022982"/>
    </source>
</evidence>
<proteinExistence type="predicted"/>
<dbReference type="PRINTS" id="PR00421">
    <property type="entry name" value="THIOREDOXIN"/>
</dbReference>
<dbReference type="InterPro" id="IPR013766">
    <property type="entry name" value="Thioredoxin_domain"/>
</dbReference>
<dbReference type="GO" id="GO:0005737">
    <property type="term" value="C:cytoplasm"/>
    <property type="evidence" value="ECO:0007669"/>
    <property type="project" value="TreeGrafter"/>
</dbReference>
<dbReference type="AlphaFoldDB" id="A0A812F3S3"/>